<accession>A0A1C1YZF6</accession>
<dbReference type="Pfam" id="PF08922">
    <property type="entry name" value="DUF1905"/>
    <property type="match status" value="1"/>
</dbReference>
<sequence>MEPDQSYRFEAELWLYPGEKAAWHFITVPENVSRQIRFFAGKTNGFGSVRVTVRIGGSRWATSLFPDRKSGCFFLPVKAAVRKAEALHTGDRAQVELRTG</sequence>
<reference evidence="1 2" key="1">
    <citation type="submission" date="2015-12" db="EMBL/GenBank/DDBJ databases">
        <authorList>
            <person name="Shamseldin A."/>
            <person name="Moawad H."/>
            <person name="Abd El-Rahim W.M."/>
            <person name="Sadowsky M.J."/>
        </authorList>
    </citation>
    <scope>NUCLEOTIDE SEQUENCE [LARGE SCALE GENOMIC DNA]</scope>
    <source>
        <strain evidence="1 2">JC234</strain>
    </source>
</reference>
<gene>
    <name evidence="1" type="ORF">AWJ14_20555</name>
</gene>
<protein>
    <recommendedName>
        <fullName evidence="3">DUF1905 domain-containing protein</fullName>
    </recommendedName>
</protein>
<proteinExistence type="predicted"/>
<dbReference type="RefSeq" id="WP_066175241.1">
    <property type="nucleotide sequence ID" value="NZ_LQZT01000003.1"/>
</dbReference>
<evidence type="ECO:0008006" key="3">
    <source>
        <dbReference type="Google" id="ProtNLM"/>
    </source>
</evidence>
<dbReference type="Gene3D" id="2.40.30.100">
    <property type="entry name" value="AF2212/PG0164-like"/>
    <property type="match status" value="1"/>
</dbReference>
<evidence type="ECO:0000313" key="1">
    <source>
        <dbReference type="EMBL" id="OCW58790.1"/>
    </source>
</evidence>
<organism evidence="1 2">
    <name type="scientific">Hoeflea olei</name>
    <dbReference type="NCBI Taxonomy" id="1480615"/>
    <lineage>
        <taxon>Bacteria</taxon>
        <taxon>Pseudomonadati</taxon>
        <taxon>Pseudomonadota</taxon>
        <taxon>Alphaproteobacteria</taxon>
        <taxon>Hyphomicrobiales</taxon>
        <taxon>Rhizobiaceae</taxon>
        <taxon>Hoeflea</taxon>
    </lineage>
</organism>
<evidence type="ECO:0000313" key="2">
    <source>
        <dbReference type="Proteomes" id="UP000094795"/>
    </source>
</evidence>
<dbReference type="Proteomes" id="UP000094795">
    <property type="component" value="Unassembled WGS sequence"/>
</dbReference>
<comment type="caution">
    <text evidence="1">The sequence shown here is derived from an EMBL/GenBank/DDBJ whole genome shotgun (WGS) entry which is preliminary data.</text>
</comment>
<dbReference type="EMBL" id="LQZT01000003">
    <property type="protein sequence ID" value="OCW58790.1"/>
    <property type="molecule type" value="Genomic_DNA"/>
</dbReference>
<name>A0A1C1YZF6_9HYPH</name>
<dbReference type="InterPro" id="IPR015018">
    <property type="entry name" value="DUF1905"/>
</dbReference>
<dbReference type="InterPro" id="IPR037079">
    <property type="entry name" value="AF2212/PG0164-like_sf"/>
</dbReference>
<dbReference type="AlphaFoldDB" id="A0A1C1YZF6"/>
<keyword evidence="2" id="KW-1185">Reference proteome</keyword>
<dbReference type="SUPFAM" id="SSF141694">
    <property type="entry name" value="AF2212/PG0164-like"/>
    <property type="match status" value="1"/>
</dbReference>
<dbReference type="STRING" id="1480615.AWJ14_20555"/>
<dbReference type="OrthoDB" id="9808666at2"/>